<feature type="domain" description="AB hydrolase-1" evidence="1">
    <location>
        <begin position="45"/>
        <end position="211"/>
    </location>
</feature>
<dbReference type="PANTHER" id="PTHR43798">
    <property type="entry name" value="MONOACYLGLYCEROL LIPASE"/>
    <property type="match status" value="1"/>
</dbReference>
<dbReference type="GeneID" id="76994993"/>
<dbReference type="RefSeq" id="WP_087441216.1">
    <property type="nucleotide sequence ID" value="NZ_CABMNB010000015.1"/>
</dbReference>
<organism evidence="3 4">
    <name type="scientific">Paenibacillus thiaminolyticus</name>
    <name type="common">Bacillus thiaminolyticus</name>
    <dbReference type="NCBI Taxonomy" id="49283"/>
    <lineage>
        <taxon>Bacteria</taxon>
        <taxon>Bacillati</taxon>
        <taxon>Bacillota</taxon>
        <taxon>Bacilli</taxon>
        <taxon>Bacillales</taxon>
        <taxon>Paenibacillaceae</taxon>
        <taxon>Paenibacillus</taxon>
    </lineage>
</organism>
<evidence type="ECO:0000259" key="1">
    <source>
        <dbReference type="Pfam" id="PF00561"/>
    </source>
</evidence>
<evidence type="ECO:0000313" key="3">
    <source>
        <dbReference type="EMBL" id="QDM42627.1"/>
    </source>
</evidence>
<dbReference type="GO" id="GO:0016020">
    <property type="term" value="C:membrane"/>
    <property type="evidence" value="ECO:0007669"/>
    <property type="project" value="TreeGrafter"/>
</dbReference>
<dbReference type="InterPro" id="IPR029058">
    <property type="entry name" value="AB_hydrolase_fold"/>
</dbReference>
<reference evidence="2 5" key="2">
    <citation type="submission" date="2022-05" db="EMBL/GenBank/DDBJ databases">
        <title>Genome Sequencing of Bee-Associated Microbes.</title>
        <authorList>
            <person name="Dunlap C."/>
        </authorList>
    </citation>
    <scope>NUCLEOTIDE SEQUENCE [LARGE SCALE GENOMIC DNA]</scope>
    <source>
        <strain evidence="2 5">NRRL B-14613</strain>
    </source>
</reference>
<dbReference type="SUPFAM" id="SSF53474">
    <property type="entry name" value="alpha/beta-Hydrolases"/>
    <property type="match status" value="1"/>
</dbReference>
<dbReference type="GO" id="GO:0046464">
    <property type="term" value="P:acylglycerol catabolic process"/>
    <property type="evidence" value="ECO:0007669"/>
    <property type="project" value="TreeGrafter"/>
</dbReference>
<dbReference type="EMBL" id="JAMDMM010000056">
    <property type="protein sequence ID" value="MCY9610435.1"/>
    <property type="molecule type" value="Genomic_DNA"/>
</dbReference>
<sequence length="260" mass="28479">MNSIRIHGSAPYSVALVHGGPGAAGEMAPVAAALSRHAGILELHQTKYSIDELVTEMKEQLLESGHPPLTVIGYSWGAWLGFLFAARHPELVRKLILIGSGPFEDAYAKEMMSTRMNRLSSEERGEWNDMMSRLGAGEALPDLTRLDQLMTKADTYEPLEDAAQAEPLAVNAEQHERIWAEASALRSSGQLLEYGKGIACPVVAIHGEHDPHPYQGVFAPLTDVLNGITCILLPRCGHTPWKERHASHPFYDILGNEINS</sequence>
<protein>
    <submittedName>
        <fullName evidence="3">Alpha/beta hydrolase</fullName>
    </submittedName>
</protein>
<gene>
    <name evidence="3" type="ORF">FLT43_03230</name>
    <name evidence="2" type="ORF">M5W83_25110</name>
</gene>
<keyword evidence="3" id="KW-0378">Hydrolase</keyword>
<evidence type="ECO:0000313" key="4">
    <source>
        <dbReference type="Proteomes" id="UP000315377"/>
    </source>
</evidence>
<dbReference type="PANTHER" id="PTHR43798:SF5">
    <property type="entry name" value="MONOACYLGLYCEROL LIPASE ABHD6"/>
    <property type="match status" value="1"/>
</dbReference>
<dbReference type="Pfam" id="PF00561">
    <property type="entry name" value="Abhydrolase_1"/>
    <property type="match status" value="1"/>
</dbReference>
<name>A0AAP9DRB7_PANTH</name>
<dbReference type="AlphaFoldDB" id="A0AAP9DRB7"/>
<dbReference type="Gene3D" id="3.40.50.1820">
    <property type="entry name" value="alpha/beta hydrolase"/>
    <property type="match status" value="1"/>
</dbReference>
<reference evidence="3 4" key="1">
    <citation type="submission" date="2019-07" db="EMBL/GenBank/DDBJ databases">
        <title>Paenibacillus thiaminolyticus NRRL B-4156.</title>
        <authorList>
            <person name="Hehnly C."/>
            <person name="Zhang L."/>
        </authorList>
    </citation>
    <scope>NUCLEOTIDE SEQUENCE [LARGE SCALE GENOMIC DNA]</scope>
    <source>
        <strain evidence="3 4">NRRL B-4156</strain>
    </source>
</reference>
<dbReference type="Proteomes" id="UP000315377">
    <property type="component" value="Chromosome"/>
</dbReference>
<evidence type="ECO:0000313" key="2">
    <source>
        <dbReference type="EMBL" id="MCY9610435.1"/>
    </source>
</evidence>
<dbReference type="Proteomes" id="UP001209276">
    <property type="component" value="Unassembled WGS sequence"/>
</dbReference>
<dbReference type="GO" id="GO:0047372">
    <property type="term" value="F:monoacylglycerol lipase activity"/>
    <property type="evidence" value="ECO:0007669"/>
    <property type="project" value="TreeGrafter"/>
</dbReference>
<dbReference type="InterPro" id="IPR050266">
    <property type="entry name" value="AB_hydrolase_sf"/>
</dbReference>
<keyword evidence="5" id="KW-1185">Reference proteome</keyword>
<accession>A0AAP9DRB7</accession>
<dbReference type="InterPro" id="IPR000073">
    <property type="entry name" value="AB_hydrolase_1"/>
</dbReference>
<evidence type="ECO:0000313" key="5">
    <source>
        <dbReference type="Proteomes" id="UP001209276"/>
    </source>
</evidence>
<proteinExistence type="predicted"/>
<dbReference type="EMBL" id="CP041405">
    <property type="protein sequence ID" value="QDM42627.1"/>
    <property type="molecule type" value="Genomic_DNA"/>
</dbReference>